<evidence type="ECO:0000313" key="2">
    <source>
        <dbReference type="Proteomes" id="UP001603857"/>
    </source>
</evidence>
<comment type="caution">
    <text evidence="1">The sequence shown here is derived from an EMBL/GenBank/DDBJ whole genome shotgun (WGS) entry which is preliminary data.</text>
</comment>
<organism evidence="1 2">
    <name type="scientific">Flemingia macrophylla</name>
    <dbReference type="NCBI Taxonomy" id="520843"/>
    <lineage>
        <taxon>Eukaryota</taxon>
        <taxon>Viridiplantae</taxon>
        <taxon>Streptophyta</taxon>
        <taxon>Embryophyta</taxon>
        <taxon>Tracheophyta</taxon>
        <taxon>Spermatophyta</taxon>
        <taxon>Magnoliopsida</taxon>
        <taxon>eudicotyledons</taxon>
        <taxon>Gunneridae</taxon>
        <taxon>Pentapetalae</taxon>
        <taxon>rosids</taxon>
        <taxon>fabids</taxon>
        <taxon>Fabales</taxon>
        <taxon>Fabaceae</taxon>
        <taxon>Papilionoideae</taxon>
        <taxon>50 kb inversion clade</taxon>
        <taxon>NPAAA clade</taxon>
        <taxon>indigoferoid/millettioid clade</taxon>
        <taxon>Phaseoleae</taxon>
        <taxon>Flemingia</taxon>
    </lineage>
</organism>
<evidence type="ECO:0000313" key="1">
    <source>
        <dbReference type="EMBL" id="KAL2349218.1"/>
    </source>
</evidence>
<accession>A0ABD1NP08</accession>
<name>A0ABD1NP08_9FABA</name>
<dbReference type="EMBL" id="JBGMDY010000001">
    <property type="protein sequence ID" value="KAL2349218.1"/>
    <property type="molecule type" value="Genomic_DNA"/>
</dbReference>
<reference evidence="1 2" key="1">
    <citation type="submission" date="2024-08" db="EMBL/GenBank/DDBJ databases">
        <title>Insights into the chromosomal genome structure of Flemingia macrophylla.</title>
        <authorList>
            <person name="Ding Y."/>
            <person name="Zhao Y."/>
            <person name="Bi W."/>
            <person name="Wu M."/>
            <person name="Zhao G."/>
            <person name="Gong Y."/>
            <person name="Li W."/>
            <person name="Zhang P."/>
        </authorList>
    </citation>
    <scope>NUCLEOTIDE SEQUENCE [LARGE SCALE GENOMIC DNA]</scope>
    <source>
        <strain evidence="1">DYQJB</strain>
        <tissue evidence="1">Leaf</tissue>
    </source>
</reference>
<sequence>MENYVRIWKMMMTTTLWAVEAFRTPGYESIQELFNESTAMEGHEVYLKRSIAALLPNREHSTKALYVLSNTISGYHV</sequence>
<keyword evidence="2" id="KW-1185">Reference proteome</keyword>
<proteinExistence type="predicted"/>
<dbReference type="Proteomes" id="UP001603857">
    <property type="component" value="Unassembled WGS sequence"/>
</dbReference>
<protein>
    <submittedName>
        <fullName evidence="1">Uncharacterized protein</fullName>
    </submittedName>
</protein>
<dbReference type="AlphaFoldDB" id="A0ABD1NP08"/>
<gene>
    <name evidence="1" type="ORF">Fmac_003218</name>
</gene>